<dbReference type="Proteomes" id="UP001187343">
    <property type="component" value="Unassembled WGS sequence"/>
</dbReference>
<sequence length="95" mass="10254">MDPTYPSTSYSGFENFIPSNRTEAPNSQVTLTSADSSCRGIPSAPRVDFALGLLAHFLLCFGPCVSHTRNSSQDSVTKKKNCLGRGGRRSKLSQV</sequence>
<comment type="caution">
    <text evidence="2">The sequence shown here is derived from an EMBL/GenBank/DDBJ whole genome shotgun (WGS) entry which is preliminary data.</text>
</comment>
<evidence type="ECO:0000256" key="1">
    <source>
        <dbReference type="SAM" id="MobiDB-lite"/>
    </source>
</evidence>
<dbReference type="EMBL" id="JAUYZG010000003">
    <property type="protein sequence ID" value="KAK2911196.1"/>
    <property type="molecule type" value="Genomic_DNA"/>
</dbReference>
<gene>
    <name evidence="2" type="ORF">Q8A67_003329</name>
</gene>
<protein>
    <submittedName>
        <fullName evidence="2">Uncharacterized protein</fullName>
    </submittedName>
</protein>
<dbReference type="AlphaFoldDB" id="A0AA88QF17"/>
<evidence type="ECO:0000313" key="2">
    <source>
        <dbReference type="EMBL" id="KAK2911196.1"/>
    </source>
</evidence>
<evidence type="ECO:0000313" key="3">
    <source>
        <dbReference type="Proteomes" id="UP001187343"/>
    </source>
</evidence>
<keyword evidence="3" id="KW-1185">Reference proteome</keyword>
<name>A0AA88QF17_9TELE</name>
<feature type="compositionally biased region" description="Basic residues" evidence="1">
    <location>
        <begin position="78"/>
        <end position="95"/>
    </location>
</feature>
<accession>A0AA88QF17</accession>
<feature type="region of interest" description="Disordered" evidence="1">
    <location>
        <begin position="66"/>
        <end position="95"/>
    </location>
</feature>
<reference evidence="2" key="1">
    <citation type="submission" date="2023-08" db="EMBL/GenBank/DDBJ databases">
        <title>Chromosome-level Genome Assembly of mud carp (Cirrhinus molitorella).</title>
        <authorList>
            <person name="Liu H."/>
        </authorList>
    </citation>
    <scope>NUCLEOTIDE SEQUENCE</scope>
    <source>
        <strain evidence="2">Prfri</strain>
        <tissue evidence="2">Muscle</tissue>
    </source>
</reference>
<proteinExistence type="predicted"/>
<organism evidence="2 3">
    <name type="scientific">Cirrhinus molitorella</name>
    <name type="common">mud carp</name>
    <dbReference type="NCBI Taxonomy" id="172907"/>
    <lineage>
        <taxon>Eukaryota</taxon>
        <taxon>Metazoa</taxon>
        <taxon>Chordata</taxon>
        <taxon>Craniata</taxon>
        <taxon>Vertebrata</taxon>
        <taxon>Euteleostomi</taxon>
        <taxon>Actinopterygii</taxon>
        <taxon>Neopterygii</taxon>
        <taxon>Teleostei</taxon>
        <taxon>Ostariophysi</taxon>
        <taxon>Cypriniformes</taxon>
        <taxon>Cyprinidae</taxon>
        <taxon>Labeoninae</taxon>
        <taxon>Labeonini</taxon>
        <taxon>Cirrhinus</taxon>
    </lineage>
</organism>